<dbReference type="EMBL" id="CAJNNV010009351">
    <property type="protein sequence ID" value="CAE8597292.1"/>
    <property type="molecule type" value="Genomic_DNA"/>
</dbReference>
<evidence type="ECO:0000256" key="1">
    <source>
        <dbReference type="ARBA" id="ARBA00022723"/>
    </source>
</evidence>
<dbReference type="Pfam" id="PF14608">
    <property type="entry name" value="zf-CCCH_2"/>
    <property type="match status" value="3"/>
</dbReference>
<dbReference type="Proteomes" id="UP000654075">
    <property type="component" value="Unassembled WGS sequence"/>
</dbReference>
<dbReference type="GO" id="GO:0003729">
    <property type="term" value="F:mRNA binding"/>
    <property type="evidence" value="ECO:0007669"/>
    <property type="project" value="InterPro"/>
</dbReference>
<dbReference type="PANTHER" id="PTHR12547:SF18">
    <property type="entry name" value="PROTEIN TIS11"/>
    <property type="match status" value="1"/>
</dbReference>
<feature type="domain" description="C3H1-type" evidence="7">
    <location>
        <begin position="319"/>
        <end position="346"/>
    </location>
</feature>
<evidence type="ECO:0000256" key="3">
    <source>
        <dbReference type="ARBA" id="ARBA00022771"/>
    </source>
</evidence>
<dbReference type="SUPFAM" id="SSF90229">
    <property type="entry name" value="CCCH zinc finger"/>
    <property type="match status" value="3"/>
</dbReference>
<keyword evidence="10" id="KW-1185">Reference proteome</keyword>
<feature type="region of interest" description="Disordered" evidence="6">
    <location>
        <begin position="517"/>
        <end position="558"/>
    </location>
</feature>
<feature type="zinc finger region" description="C3H1-type" evidence="5">
    <location>
        <begin position="319"/>
        <end position="346"/>
    </location>
</feature>
<feature type="region of interest" description="Disordered" evidence="6">
    <location>
        <begin position="286"/>
        <end position="314"/>
    </location>
</feature>
<keyword evidence="1 5" id="KW-0479">Metal-binding</keyword>
<dbReference type="PROSITE" id="PS50103">
    <property type="entry name" value="ZF_C3H1"/>
    <property type="match status" value="8"/>
</dbReference>
<protein>
    <recommendedName>
        <fullName evidence="7">C3H1-type domain-containing protein</fullName>
    </recommendedName>
</protein>
<accession>A0A813EGP9</accession>
<evidence type="ECO:0000256" key="2">
    <source>
        <dbReference type="ARBA" id="ARBA00022737"/>
    </source>
</evidence>
<dbReference type="Gene3D" id="4.10.1000.10">
    <property type="entry name" value="Zinc finger, CCCH-type"/>
    <property type="match status" value="5"/>
</dbReference>
<evidence type="ECO:0000313" key="9">
    <source>
        <dbReference type="EMBL" id="CAE8686858.1"/>
    </source>
</evidence>
<feature type="domain" description="C3H1-type" evidence="7">
    <location>
        <begin position="188"/>
        <end position="215"/>
    </location>
</feature>
<organism evidence="8 10">
    <name type="scientific">Polarella glacialis</name>
    <name type="common">Dinoflagellate</name>
    <dbReference type="NCBI Taxonomy" id="89957"/>
    <lineage>
        <taxon>Eukaryota</taxon>
        <taxon>Sar</taxon>
        <taxon>Alveolata</taxon>
        <taxon>Dinophyceae</taxon>
        <taxon>Suessiales</taxon>
        <taxon>Suessiaceae</taxon>
        <taxon>Polarella</taxon>
    </lineage>
</organism>
<feature type="zinc finger region" description="C3H1-type" evidence="5">
    <location>
        <begin position="456"/>
        <end position="483"/>
    </location>
</feature>
<dbReference type="EMBL" id="CAJNNW010026655">
    <property type="protein sequence ID" value="CAE8686858.1"/>
    <property type="molecule type" value="Genomic_DNA"/>
</dbReference>
<dbReference type="PANTHER" id="PTHR12547">
    <property type="entry name" value="CCCH ZINC FINGER/TIS11-RELATED"/>
    <property type="match status" value="1"/>
</dbReference>
<keyword evidence="4 5" id="KW-0862">Zinc</keyword>
<keyword evidence="2" id="KW-0677">Repeat</keyword>
<dbReference type="InterPro" id="IPR000571">
    <property type="entry name" value="Znf_CCCH"/>
</dbReference>
<feature type="zinc finger region" description="C3H1-type" evidence="5">
    <location>
        <begin position="156"/>
        <end position="183"/>
    </location>
</feature>
<proteinExistence type="predicted"/>
<feature type="zinc finger region" description="C3H1-type" evidence="5">
    <location>
        <begin position="188"/>
        <end position="215"/>
    </location>
</feature>
<dbReference type="AlphaFoldDB" id="A0A813EGP9"/>
<dbReference type="Pfam" id="PF00642">
    <property type="entry name" value="zf-CCCH"/>
    <property type="match status" value="5"/>
</dbReference>
<evidence type="ECO:0000256" key="5">
    <source>
        <dbReference type="PROSITE-ProRule" id="PRU00723"/>
    </source>
</evidence>
<feature type="domain" description="C3H1-type" evidence="7">
    <location>
        <begin position="57"/>
        <end position="84"/>
    </location>
</feature>
<evidence type="ECO:0000259" key="7">
    <source>
        <dbReference type="PROSITE" id="PS50103"/>
    </source>
</evidence>
<feature type="zinc finger region" description="C3H1-type" evidence="5">
    <location>
        <begin position="26"/>
        <end position="52"/>
    </location>
</feature>
<evidence type="ECO:0000256" key="6">
    <source>
        <dbReference type="SAM" id="MobiDB-lite"/>
    </source>
</evidence>
<feature type="domain" description="C3H1-type" evidence="7">
    <location>
        <begin position="456"/>
        <end position="483"/>
    </location>
</feature>
<dbReference type="Proteomes" id="UP000626109">
    <property type="component" value="Unassembled WGS sequence"/>
</dbReference>
<evidence type="ECO:0000313" key="10">
    <source>
        <dbReference type="Proteomes" id="UP000654075"/>
    </source>
</evidence>
<evidence type="ECO:0000313" key="8">
    <source>
        <dbReference type="EMBL" id="CAE8597292.1"/>
    </source>
</evidence>
<feature type="zinc finger region" description="C3H1-type" evidence="5">
    <location>
        <begin position="57"/>
        <end position="84"/>
    </location>
</feature>
<feature type="domain" description="C3H1-type" evidence="7">
    <location>
        <begin position="488"/>
        <end position="516"/>
    </location>
</feature>
<dbReference type="OrthoDB" id="409924at2759"/>
<sequence>MGTQGISAAEGQDGGVSGSYVTPGKQDKTMICKFWLKKRCKLVDCRYAHGEEEKRLACKSIVCEFQKGGQCRLGAECLYAHSRLDIYSVPDANAISFEADEVSQQLDTIIDDAVKIGESEVVDDGARSEEADSHSRTRKVAVEAPLYRESWQSGKYDKTQLCTFWLKKKCARGADCKYAHGKDEQQRASKSIPCRLWQAGKCHAGASCQFAHSEIPQDVSSLVSLACTTLREVGDKPSLADFASCSPSPNFSACSPSPNFSAASMTPQLGPSEMMLPCSNLKERARDRSATASTACSATSPRAESEHSFEGSDLPPRLSDKTLLCKFWLKKRCEQGENCRFAHGEEEKRLACKSMMCQFQIGGSCRLGADCLYVHSENFLRPHLGSSASLPDEVVEELGANVQEADSVQEVDSIGVDIVEFKAVQRERKSLTAKGAPKRFCPEPTGYADNWQSGKFDKTQLCKFWLKGKCARSVGCKYAHGEDERRGACKAIQCREFQTTRSCHLGALCPYTHSKAEMPSSPELVSKNTSNRLDSASPDASADASPRHSSLAGLATGSRRAWADFEEDEEDFVL</sequence>
<feature type="zinc finger region" description="C3H1-type" evidence="5">
    <location>
        <begin position="351"/>
        <end position="378"/>
    </location>
</feature>
<dbReference type="GO" id="GO:0008270">
    <property type="term" value="F:zinc ion binding"/>
    <property type="evidence" value="ECO:0007669"/>
    <property type="project" value="UniProtKB-KW"/>
</dbReference>
<name>A0A813EGP9_POLGL</name>
<feature type="domain" description="C3H1-type" evidence="7">
    <location>
        <begin position="351"/>
        <end position="378"/>
    </location>
</feature>
<dbReference type="SMART" id="SM00356">
    <property type="entry name" value="ZnF_C3H1"/>
    <property type="match status" value="8"/>
</dbReference>
<feature type="region of interest" description="Disordered" evidence="6">
    <location>
        <begin position="1"/>
        <end position="20"/>
    </location>
</feature>
<evidence type="ECO:0000256" key="4">
    <source>
        <dbReference type="ARBA" id="ARBA00022833"/>
    </source>
</evidence>
<keyword evidence="3 5" id="KW-0863">Zinc-finger</keyword>
<gene>
    <name evidence="8" type="ORF">PGLA1383_LOCUS15741</name>
    <name evidence="9" type="ORF">PGLA2088_LOCUS25179</name>
</gene>
<comment type="caution">
    <text evidence="8">The sequence shown here is derived from an EMBL/GenBank/DDBJ whole genome shotgun (WGS) entry which is preliminary data.</text>
</comment>
<dbReference type="InterPro" id="IPR036855">
    <property type="entry name" value="Znf_CCCH_sf"/>
</dbReference>
<feature type="domain" description="C3H1-type" evidence="7">
    <location>
        <begin position="156"/>
        <end position="183"/>
    </location>
</feature>
<feature type="zinc finger region" description="C3H1-type" evidence="5">
    <location>
        <begin position="488"/>
        <end position="516"/>
    </location>
</feature>
<feature type="domain" description="C3H1-type" evidence="7">
    <location>
        <begin position="26"/>
        <end position="52"/>
    </location>
</feature>
<feature type="compositionally biased region" description="Low complexity" evidence="6">
    <location>
        <begin position="534"/>
        <end position="544"/>
    </location>
</feature>
<feature type="compositionally biased region" description="Low complexity" evidence="6">
    <location>
        <begin position="290"/>
        <end position="302"/>
    </location>
</feature>
<dbReference type="InterPro" id="IPR045877">
    <property type="entry name" value="ZFP36-like"/>
</dbReference>
<reference evidence="8" key="1">
    <citation type="submission" date="2021-02" db="EMBL/GenBank/DDBJ databases">
        <authorList>
            <person name="Dougan E. K."/>
            <person name="Rhodes N."/>
            <person name="Thang M."/>
            <person name="Chan C."/>
        </authorList>
    </citation>
    <scope>NUCLEOTIDE SEQUENCE</scope>
</reference>